<reference evidence="2" key="2">
    <citation type="submission" date="2018-07" db="EMBL/GenBank/DDBJ databases">
        <authorList>
            <consortium name="NCBI Pathogen Detection Project"/>
        </authorList>
    </citation>
    <scope>NUCLEOTIDE SEQUENCE</scope>
    <source>
        <strain evidence="2">12-0352</strain>
    </source>
</reference>
<name>A0A738M6T9_SALET</name>
<organism evidence="2">
    <name type="scientific">Salmonella enterica subsp. enterica serovar Cerro</name>
    <dbReference type="NCBI Taxonomy" id="340188"/>
    <lineage>
        <taxon>Bacteria</taxon>
        <taxon>Pseudomonadati</taxon>
        <taxon>Pseudomonadota</taxon>
        <taxon>Gammaproteobacteria</taxon>
        <taxon>Enterobacterales</taxon>
        <taxon>Enterobacteriaceae</taxon>
        <taxon>Salmonella</taxon>
    </lineage>
</organism>
<dbReference type="EMBL" id="DAATOQ010000009">
    <property type="protein sequence ID" value="HAE8895205.1"/>
    <property type="molecule type" value="Genomic_DNA"/>
</dbReference>
<proteinExistence type="predicted"/>
<feature type="chain" id="PRO_5028293526" description="Outer membrane protein" evidence="1">
    <location>
        <begin position="19"/>
        <end position="134"/>
    </location>
</feature>
<keyword evidence="1" id="KW-0732">Signal</keyword>
<evidence type="ECO:0000313" key="2">
    <source>
        <dbReference type="EMBL" id="HAE8895205.1"/>
    </source>
</evidence>
<gene>
    <name evidence="2" type="ORF">G4Y54_001650</name>
</gene>
<comment type="caution">
    <text evidence="2">The sequence shown here is derived from an EMBL/GenBank/DDBJ whole genome shotgun (WGS) entry which is preliminary data.</text>
</comment>
<protein>
    <recommendedName>
        <fullName evidence="3">Outer membrane protein</fullName>
    </recommendedName>
</protein>
<sequence length="134" mass="15127">MKLIIILLLALFPLCSSASNHYALVFENNTILLVLNLKCSPCDLNCANIQYQLFNKETESVISGAAKPVTTGIENNFRGYMMRNNNTFYTLIESDNEKVWDMSVEEKGSQQNKDTVQKVKYQLNAIFDNGTCCV</sequence>
<evidence type="ECO:0000256" key="1">
    <source>
        <dbReference type="SAM" id="SignalP"/>
    </source>
</evidence>
<evidence type="ECO:0008006" key="3">
    <source>
        <dbReference type="Google" id="ProtNLM"/>
    </source>
</evidence>
<dbReference type="AlphaFoldDB" id="A0A738M6T9"/>
<reference evidence="2" key="1">
    <citation type="journal article" date="2018" name="Genome Biol.">
        <title>SKESA: strategic k-mer extension for scrupulous assemblies.</title>
        <authorList>
            <person name="Souvorov A."/>
            <person name="Agarwala R."/>
            <person name="Lipman D.J."/>
        </authorList>
    </citation>
    <scope>NUCLEOTIDE SEQUENCE</scope>
    <source>
        <strain evidence="2">12-0352</strain>
    </source>
</reference>
<accession>A0A738M6T9</accession>
<feature type="signal peptide" evidence="1">
    <location>
        <begin position="1"/>
        <end position="18"/>
    </location>
</feature>